<dbReference type="GeneID" id="39875970"/>
<keyword evidence="6 10" id="KW-0648">Protein biosynthesis</keyword>
<evidence type="ECO:0000256" key="1">
    <source>
        <dbReference type="ARBA" id="ARBA00005594"/>
    </source>
</evidence>
<dbReference type="InterPro" id="IPR008909">
    <property type="entry name" value="DALR_anticod-bd"/>
</dbReference>
<dbReference type="PANTHER" id="PTHR11956:SF5">
    <property type="entry name" value="ARGININE--TRNA LIGASE, CYTOPLASMIC"/>
    <property type="match status" value="1"/>
</dbReference>
<reference evidence="14 15" key="1">
    <citation type="journal article" date="2017" name="BMC Genomics">
        <title>Whole-genome assembly of Babesia ovata and comparative genomics between closely related pathogens.</title>
        <authorList>
            <person name="Yamagishi J."/>
            <person name="Asada M."/>
            <person name="Hakimi H."/>
            <person name="Tanaka T.Q."/>
            <person name="Sugimoto C."/>
            <person name="Kawazu S."/>
        </authorList>
    </citation>
    <scope>NUCLEOTIDE SEQUENCE [LARGE SCALE GENOMIC DNA]</scope>
    <source>
        <strain evidence="14 15">Miyake</strain>
    </source>
</reference>
<protein>
    <recommendedName>
        <fullName evidence="2">arginine--tRNA ligase</fullName>
        <ecNumber evidence="2">6.1.1.19</ecNumber>
    </recommendedName>
    <alternativeName>
        <fullName evidence="8">Arginyl-tRNA synthetase</fullName>
    </alternativeName>
</protein>
<dbReference type="PROSITE" id="PS00178">
    <property type="entry name" value="AA_TRNA_LIGASE_I"/>
    <property type="match status" value="1"/>
</dbReference>
<feature type="compositionally biased region" description="Polar residues" evidence="11">
    <location>
        <begin position="408"/>
        <end position="424"/>
    </location>
</feature>
<dbReference type="InterPro" id="IPR014729">
    <property type="entry name" value="Rossmann-like_a/b/a_fold"/>
</dbReference>
<comment type="similarity">
    <text evidence="1 10">Belongs to the class-I aminoacyl-tRNA synthetase family.</text>
</comment>
<dbReference type="AlphaFoldDB" id="A0A2H6KGS2"/>
<sequence length="738" mass="82370">MGCRNKAALRRLLILLLSVLPFGAAFKYNTDFKRGFTALETIVKRGAERLCDARADDILMRCKRPLVRLTGDTWEGDLHTKVTHIIAEQTQLPIDEVAQRLRDEIRKEDEFVSNCIVTGNGYINIFLKDEFLRRSLNSMQCSTTRLLNVPCMSKDSVVVDYFGPNVGKELHIGHLRSAAIGGAVANILEFCGAKVFRRNHVGDFGSHSGQIMRYLLEYDPTSLDAFSPSKVDSERMRETVRQQIGYNLWPYKKITTTDKMSQPTPDISVELITNTIGEIYRCARKKCDADASFMARCKEETALLQRGKDVHQDVWNNIARTSMNSHRDVLKLFNLDKVRDIPESFYAKRVFALVERLVGEGHARKRPDGSVTIVARCDAAPNDNQSNDGMEGHGSSDADDALTFNIPGISNTTGGYSSESQELNEASRMAYSDESATSAYNSEDVNTTNTTNSNVESQDIATVEDNFSREENELVLITKEGFATYLAVDLTALDHRLRENKADRLTKIAKRVGILTTQKVEHVGFGAVKNADGKKMRSRTGSGPSVSDIWQDTLDKCTREVQRKGEFLGPVGEHMARKLASGSILYADLSAAQEDCYTFSAERLLKQGGNNLISILYSFVRSRSILRKLAESGIYTGENAVGIPEEVSFANESSRKLALQLVGLENAIFAAASMREPHRLCKYVWALSRYFAHFYQHNRVLDRDGTGANMEAAQLVDLFAKVTQLALALLNIQTLERL</sequence>
<evidence type="ECO:0000313" key="15">
    <source>
        <dbReference type="Proteomes" id="UP000236319"/>
    </source>
</evidence>
<evidence type="ECO:0000256" key="9">
    <source>
        <dbReference type="ARBA" id="ARBA00049339"/>
    </source>
</evidence>
<dbReference type="EC" id="6.1.1.19" evidence="2"/>
<dbReference type="RefSeq" id="XP_028868443.1">
    <property type="nucleotide sequence ID" value="XM_029012610.1"/>
</dbReference>
<dbReference type="Pfam" id="PF05746">
    <property type="entry name" value="DALR_1"/>
    <property type="match status" value="1"/>
</dbReference>
<dbReference type="InterPro" id="IPR001278">
    <property type="entry name" value="Arg-tRNA-ligase"/>
</dbReference>
<evidence type="ECO:0000256" key="3">
    <source>
        <dbReference type="ARBA" id="ARBA00022598"/>
    </source>
</evidence>
<evidence type="ECO:0000256" key="8">
    <source>
        <dbReference type="ARBA" id="ARBA00033033"/>
    </source>
</evidence>
<evidence type="ECO:0000256" key="10">
    <source>
        <dbReference type="RuleBase" id="RU363038"/>
    </source>
</evidence>
<dbReference type="PRINTS" id="PR01038">
    <property type="entry name" value="TRNASYNTHARG"/>
</dbReference>
<feature type="compositionally biased region" description="Polar residues" evidence="11">
    <location>
        <begin position="434"/>
        <end position="445"/>
    </location>
</feature>
<evidence type="ECO:0000256" key="4">
    <source>
        <dbReference type="ARBA" id="ARBA00022741"/>
    </source>
</evidence>
<dbReference type="GO" id="GO:0005524">
    <property type="term" value="F:ATP binding"/>
    <property type="evidence" value="ECO:0007669"/>
    <property type="project" value="UniProtKB-KW"/>
</dbReference>
<dbReference type="Pfam" id="PF03485">
    <property type="entry name" value="Arg_tRNA_synt_N"/>
    <property type="match status" value="1"/>
</dbReference>
<evidence type="ECO:0000256" key="6">
    <source>
        <dbReference type="ARBA" id="ARBA00022917"/>
    </source>
</evidence>
<organism evidence="14 15">
    <name type="scientific">Babesia ovata</name>
    <dbReference type="NCBI Taxonomy" id="189622"/>
    <lineage>
        <taxon>Eukaryota</taxon>
        <taxon>Sar</taxon>
        <taxon>Alveolata</taxon>
        <taxon>Apicomplexa</taxon>
        <taxon>Aconoidasida</taxon>
        <taxon>Piroplasmida</taxon>
        <taxon>Babesiidae</taxon>
        <taxon>Babesia</taxon>
    </lineage>
</organism>
<dbReference type="InterPro" id="IPR001412">
    <property type="entry name" value="aa-tRNA-synth_I_CS"/>
</dbReference>
<dbReference type="OrthoDB" id="68056at2759"/>
<proteinExistence type="inferred from homology"/>
<dbReference type="PANTHER" id="PTHR11956">
    <property type="entry name" value="ARGINYL-TRNA SYNTHETASE"/>
    <property type="match status" value="1"/>
</dbReference>
<dbReference type="GO" id="GO:0004814">
    <property type="term" value="F:arginine-tRNA ligase activity"/>
    <property type="evidence" value="ECO:0007669"/>
    <property type="project" value="UniProtKB-EC"/>
</dbReference>
<dbReference type="GO" id="GO:0005737">
    <property type="term" value="C:cytoplasm"/>
    <property type="evidence" value="ECO:0007669"/>
    <property type="project" value="InterPro"/>
</dbReference>
<dbReference type="InterPro" id="IPR036695">
    <property type="entry name" value="Arg-tRNA-synth_N_sf"/>
</dbReference>
<keyword evidence="15" id="KW-1185">Reference proteome</keyword>
<name>A0A2H6KGS2_9APIC</name>
<keyword evidence="3 10" id="KW-0436">Ligase</keyword>
<dbReference type="SUPFAM" id="SSF52374">
    <property type="entry name" value="Nucleotidylyl transferase"/>
    <property type="match status" value="1"/>
</dbReference>
<dbReference type="SUPFAM" id="SSF55190">
    <property type="entry name" value="Arginyl-tRNA synthetase (ArgRS), N-terminal 'additional' domain"/>
    <property type="match status" value="1"/>
</dbReference>
<dbReference type="SMART" id="SM00836">
    <property type="entry name" value="DALR_1"/>
    <property type="match status" value="1"/>
</dbReference>
<dbReference type="Gene3D" id="3.40.50.620">
    <property type="entry name" value="HUPs"/>
    <property type="match status" value="1"/>
</dbReference>
<keyword evidence="12" id="KW-0732">Signal</keyword>
<evidence type="ECO:0000256" key="11">
    <source>
        <dbReference type="SAM" id="MobiDB-lite"/>
    </source>
</evidence>
<dbReference type="EMBL" id="BDSA01000004">
    <property type="protein sequence ID" value="GBE62200.1"/>
    <property type="molecule type" value="Genomic_DNA"/>
</dbReference>
<dbReference type="Proteomes" id="UP000236319">
    <property type="component" value="Unassembled WGS sequence"/>
</dbReference>
<evidence type="ECO:0000256" key="5">
    <source>
        <dbReference type="ARBA" id="ARBA00022840"/>
    </source>
</evidence>
<dbReference type="GO" id="GO:0006420">
    <property type="term" value="P:arginyl-tRNA aminoacylation"/>
    <property type="evidence" value="ECO:0007669"/>
    <property type="project" value="InterPro"/>
</dbReference>
<dbReference type="InterPro" id="IPR005148">
    <property type="entry name" value="Arg-tRNA-synth_N"/>
</dbReference>
<feature type="signal peptide" evidence="12">
    <location>
        <begin position="1"/>
        <end position="25"/>
    </location>
</feature>
<evidence type="ECO:0000256" key="12">
    <source>
        <dbReference type="SAM" id="SignalP"/>
    </source>
</evidence>
<feature type="region of interest" description="Disordered" evidence="11">
    <location>
        <begin position="379"/>
        <end position="452"/>
    </location>
</feature>
<evidence type="ECO:0000256" key="7">
    <source>
        <dbReference type="ARBA" id="ARBA00023146"/>
    </source>
</evidence>
<accession>A0A2H6KGS2</accession>
<keyword evidence="5 10" id="KW-0067">ATP-binding</keyword>
<dbReference type="SUPFAM" id="SSF47323">
    <property type="entry name" value="Anticodon-binding domain of a subclass of class I aminoacyl-tRNA synthetases"/>
    <property type="match status" value="1"/>
</dbReference>
<keyword evidence="4 10" id="KW-0547">Nucleotide-binding</keyword>
<evidence type="ECO:0000313" key="14">
    <source>
        <dbReference type="EMBL" id="GBE62200.1"/>
    </source>
</evidence>
<gene>
    <name evidence="14" type="ORF">BOVATA_036930</name>
</gene>
<comment type="caution">
    <text evidence="14">The sequence shown here is derived from an EMBL/GenBank/DDBJ whole genome shotgun (WGS) entry which is preliminary data.</text>
</comment>
<dbReference type="InterPro" id="IPR009080">
    <property type="entry name" value="tRNAsynth_Ia_anticodon-bd"/>
</dbReference>
<dbReference type="InterPro" id="IPR035684">
    <property type="entry name" value="ArgRS_core"/>
</dbReference>
<evidence type="ECO:0000259" key="13">
    <source>
        <dbReference type="SMART" id="SM00836"/>
    </source>
</evidence>
<dbReference type="Gene3D" id="1.10.730.10">
    <property type="entry name" value="Isoleucyl-tRNA Synthetase, Domain 1"/>
    <property type="match status" value="1"/>
</dbReference>
<feature type="chain" id="PRO_5014116407" description="arginine--tRNA ligase" evidence="12">
    <location>
        <begin position="26"/>
        <end position="738"/>
    </location>
</feature>
<dbReference type="Pfam" id="PF00750">
    <property type="entry name" value="tRNA-synt_1d"/>
    <property type="match status" value="2"/>
</dbReference>
<keyword evidence="7 10" id="KW-0030">Aminoacyl-tRNA synthetase</keyword>
<evidence type="ECO:0000256" key="2">
    <source>
        <dbReference type="ARBA" id="ARBA00012837"/>
    </source>
</evidence>
<dbReference type="Gene3D" id="3.30.1360.70">
    <property type="entry name" value="Arginyl tRNA synthetase N-terminal domain"/>
    <property type="match status" value="1"/>
</dbReference>
<dbReference type="VEuPathDB" id="PiroplasmaDB:BOVATA_036930"/>
<feature type="domain" description="DALR anticodon binding" evidence="13">
    <location>
        <begin position="615"/>
        <end position="738"/>
    </location>
</feature>
<comment type="catalytic activity">
    <reaction evidence="9">
        <text>tRNA(Arg) + L-arginine + ATP = L-arginyl-tRNA(Arg) + AMP + diphosphate</text>
        <dbReference type="Rhea" id="RHEA:20301"/>
        <dbReference type="Rhea" id="RHEA-COMP:9658"/>
        <dbReference type="Rhea" id="RHEA-COMP:9673"/>
        <dbReference type="ChEBI" id="CHEBI:30616"/>
        <dbReference type="ChEBI" id="CHEBI:32682"/>
        <dbReference type="ChEBI" id="CHEBI:33019"/>
        <dbReference type="ChEBI" id="CHEBI:78442"/>
        <dbReference type="ChEBI" id="CHEBI:78513"/>
        <dbReference type="ChEBI" id="CHEBI:456215"/>
        <dbReference type="EC" id="6.1.1.19"/>
    </reaction>
</comment>